<gene>
    <name evidence="2" type="ORF">GCM10009020_23730</name>
</gene>
<dbReference type="GO" id="GO:0006629">
    <property type="term" value="P:lipid metabolic process"/>
    <property type="evidence" value="ECO:0007669"/>
    <property type="project" value="InterPro"/>
</dbReference>
<evidence type="ECO:0000313" key="3">
    <source>
        <dbReference type="Proteomes" id="UP001500420"/>
    </source>
</evidence>
<dbReference type="Pfam" id="PF03009">
    <property type="entry name" value="GDPD"/>
    <property type="match status" value="1"/>
</dbReference>
<dbReference type="Gene3D" id="3.20.20.190">
    <property type="entry name" value="Phosphatidylinositol (PI) phosphodiesterase"/>
    <property type="match status" value="1"/>
</dbReference>
<comment type="caution">
    <text evidence="2">The sequence shown here is derived from an EMBL/GenBank/DDBJ whole genome shotgun (WGS) entry which is preliminary data.</text>
</comment>
<dbReference type="InterPro" id="IPR030395">
    <property type="entry name" value="GP_PDE_dom"/>
</dbReference>
<reference evidence="2 3" key="1">
    <citation type="journal article" date="2019" name="Int. J. Syst. Evol. Microbiol.">
        <title>The Global Catalogue of Microorganisms (GCM) 10K type strain sequencing project: providing services to taxonomists for standard genome sequencing and annotation.</title>
        <authorList>
            <consortium name="The Broad Institute Genomics Platform"/>
            <consortium name="The Broad Institute Genome Sequencing Center for Infectious Disease"/>
            <person name="Wu L."/>
            <person name="Ma J."/>
        </authorList>
    </citation>
    <scope>NUCLEOTIDE SEQUENCE [LARGE SCALE GENOMIC DNA]</scope>
    <source>
        <strain evidence="2 3">JCM 16328</strain>
    </source>
</reference>
<feature type="domain" description="GP-PDE" evidence="1">
    <location>
        <begin position="1"/>
        <end position="222"/>
    </location>
</feature>
<dbReference type="GO" id="GO:0008081">
    <property type="term" value="F:phosphoric diester hydrolase activity"/>
    <property type="evidence" value="ECO:0007669"/>
    <property type="project" value="InterPro"/>
</dbReference>
<dbReference type="PROSITE" id="PS51704">
    <property type="entry name" value="GP_PDE"/>
    <property type="match status" value="1"/>
</dbReference>
<evidence type="ECO:0000259" key="1">
    <source>
        <dbReference type="PROSITE" id="PS51704"/>
    </source>
</evidence>
<dbReference type="SUPFAM" id="SSF51695">
    <property type="entry name" value="PLC-like phosphodiesterases"/>
    <property type="match status" value="1"/>
</dbReference>
<accession>A0AAV3TBT2</accession>
<keyword evidence="3" id="KW-1185">Reference proteome</keyword>
<dbReference type="InterPro" id="IPR017946">
    <property type="entry name" value="PLC-like_Pdiesterase_TIM-brl"/>
</dbReference>
<dbReference type="PANTHER" id="PTHR46211:SF14">
    <property type="entry name" value="GLYCEROPHOSPHODIESTER PHOSPHODIESTERASE"/>
    <property type="match status" value="1"/>
</dbReference>
<name>A0AAV3TBT2_9EURY</name>
<dbReference type="PANTHER" id="PTHR46211">
    <property type="entry name" value="GLYCEROPHOSPHORYL DIESTER PHOSPHODIESTERASE"/>
    <property type="match status" value="1"/>
</dbReference>
<dbReference type="RefSeq" id="WP_343774237.1">
    <property type="nucleotide sequence ID" value="NZ_BAAADV010000004.1"/>
</dbReference>
<dbReference type="EMBL" id="BAAADV010000004">
    <property type="protein sequence ID" value="GAA0675347.1"/>
    <property type="molecule type" value="Genomic_DNA"/>
</dbReference>
<sequence>MEIAHRGYAAEAPENTLAALRRAGRHADAVEIDVRRCGSGDLVVIHDAEVDRLTDGTGRVADLSLAELEALDVLGSGESIPTLAEVLSIVPADVAINVELKETGIATDAVEAIDPAENPVIVSSFSERALRETRAASASIPTAYLADRLRDRPVTTAVELDCRCVHPRFALCFYSPIISRAHDLGLGVNAWTVDDPLVVRALCRLGVDGVVTDRSGVVPDRYRTVADDRKP</sequence>
<dbReference type="Proteomes" id="UP001500420">
    <property type="component" value="Unassembled WGS sequence"/>
</dbReference>
<organism evidence="2 3">
    <name type="scientific">Natronoarchaeum mannanilyticum</name>
    <dbReference type="NCBI Taxonomy" id="926360"/>
    <lineage>
        <taxon>Archaea</taxon>
        <taxon>Methanobacteriati</taxon>
        <taxon>Methanobacteriota</taxon>
        <taxon>Stenosarchaea group</taxon>
        <taxon>Halobacteria</taxon>
        <taxon>Halobacteriales</taxon>
        <taxon>Natronoarchaeaceae</taxon>
    </lineage>
</organism>
<proteinExistence type="predicted"/>
<dbReference type="AlphaFoldDB" id="A0AAV3TBT2"/>
<protein>
    <submittedName>
        <fullName evidence="2">Glycerophosphodiester phosphodiesterase</fullName>
    </submittedName>
</protein>
<evidence type="ECO:0000313" key="2">
    <source>
        <dbReference type="EMBL" id="GAA0675347.1"/>
    </source>
</evidence>